<keyword evidence="1" id="KW-0472">Membrane</keyword>
<reference evidence="2" key="1">
    <citation type="journal article" date="2020" name="Nature">
        <title>Giant virus diversity and host interactions through global metagenomics.</title>
        <authorList>
            <person name="Schulz F."/>
            <person name="Roux S."/>
            <person name="Paez-Espino D."/>
            <person name="Jungbluth S."/>
            <person name="Walsh D.A."/>
            <person name="Denef V.J."/>
            <person name="McMahon K.D."/>
            <person name="Konstantinidis K.T."/>
            <person name="Eloe-Fadrosh E.A."/>
            <person name="Kyrpides N.C."/>
            <person name="Woyke T."/>
        </authorList>
    </citation>
    <scope>NUCLEOTIDE SEQUENCE</scope>
    <source>
        <strain evidence="2">GVMAG-M-3300027759-42</strain>
    </source>
</reference>
<dbReference type="Gene3D" id="2.60.120.200">
    <property type="match status" value="1"/>
</dbReference>
<dbReference type="SUPFAM" id="SSF49899">
    <property type="entry name" value="Concanavalin A-like lectins/glucanases"/>
    <property type="match status" value="1"/>
</dbReference>
<organism evidence="2">
    <name type="scientific">viral metagenome</name>
    <dbReference type="NCBI Taxonomy" id="1070528"/>
    <lineage>
        <taxon>unclassified sequences</taxon>
        <taxon>metagenomes</taxon>
        <taxon>organismal metagenomes</taxon>
    </lineage>
</organism>
<evidence type="ECO:0008006" key="3">
    <source>
        <dbReference type="Google" id="ProtNLM"/>
    </source>
</evidence>
<feature type="transmembrane region" description="Helical" evidence="1">
    <location>
        <begin position="6"/>
        <end position="23"/>
    </location>
</feature>
<accession>A0A6C0L6H6</accession>
<proteinExistence type="predicted"/>
<keyword evidence="1" id="KW-0812">Transmembrane</keyword>
<evidence type="ECO:0000313" key="2">
    <source>
        <dbReference type="EMBL" id="QHU26539.1"/>
    </source>
</evidence>
<dbReference type="InterPro" id="IPR013320">
    <property type="entry name" value="ConA-like_dom_sf"/>
</dbReference>
<dbReference type="AlphaFoldDB" id="A0A6C0L6H6"/>
<dbReference type="Pfam" id="PF13385">
    <property type="entry name" value="Laminin_G_3"/>
    <property type="match status" value="1"/>
</dbReference>
<dbReference type="EMBL" id="MN740443">
    <property type="protein sequence ID" value="QHU26539.1"/>
    <property type="molecule type" value="Genomic_DNA"/>
</dbReference>
<evidence type="ECO:0000256" key="1">
    <source>
        <dbReference type="SAM" id="Phobius"/>
    </source>
</evidence>
<name>A0A6C0L6H6_9ZZZZ</name>
<protein>
    <recommendedName>
        <fullName evidence="3">Lectin/glucanase superfamily protein</fullName>
    </recommendedName>
</protein>
<sequence length="240" mass="26620">MNSLIIILGIVIVFFIYLLFKYLSNTATTLSPVADFTKAIPTITGDNLTGATNLSYAHGIWLYVQNWDPSAQKTIFYRPNNIKLYLDQNTPTLKCDIFLANGTTQTMTITNTFALQKWVYIIISVDNQVVDCYLDGKLVISQQIPPPKQPVDSTTSPLYLGNSGTPNFSSGVAGISIGSGWSANALIFTRWTTPVDPQMAWDWYMKGNGKSKFTGLFGAYGINYSVLKDNITIINNRPLF</sequence>
<keyword evidence="1" id="KW-1133">Transmembrane helix</keyword>